<dbReference type="InterPro" id="IPR011188">
    <property type="entry name" value="UPF0302"/>
</dbReference>
<sequence length="186" mass="22105">MSRSTNLEDKQQFLKWFLKTYQLKRRESVWILEYLMDHELVLDKTSFVQWVDKTPRGMMITAAGMSDPAFRLYKEGFAVQDPEKAFHEMRMHWTEKLYIELNFPDAFLNPLYVKVLEDNPHARWNDRIAVETVASAKHAVLMLQLAHRRQEVLEQIDASLERKNKGDFHLLTEELAAIERKQEILK</sequence>
<proteinExistence type="predicted"/>
<dbReference type="InterPro" id="IPR014963">
    <property type="entry name" value="UPF0302_N"/>
</dbReference>
<evidence type="ECO:0000313" key="3">
    <source>
        <dbReference type="Proteomes" id="UP000190409"/>
    </source>
</evidence>
<gene>
    <name evidence="2" type="ORF">BWX42_01860</name>
</gene>
<dbReference type="EMBL" id="MUYF01000003">
    <property type="protein sequence ID" value="OOL80694.1"/>
    <property type="molecule type" value="Genomic_DNA"/>
</dbReference>
<dbReference type="InterPro" id="IPR038091">
    <property type="entry name" value="UPF0302_N_sf"/>
</dbReference>
<dbReference type="AlphaFoldDB" id="A0A1S8KLS6"/>
<dbReference type="InterPro" id="IPR014957">
    <property type="entry name" value="IDEAL_dom"/>
</dbReference>
<dbReference type="Gene3D" id="4.10.810.10">
    <property type="entry name" value="Virus Scaffolding Protein, Chain A"/>
    <property type="match status" value="1"/>
</dbReference>
<protein>
    <recommendedName>
        <fullName evidence="1">IDEAL domain-containing protein</fullName>
    </recommendedName>
</protein>
<dbReference type="Gene3D" id="3.40.1530.30">
    <property type="entry name" value="Uncharacterised family UPF0302, N-terminal domain"/>
    <property type="match status" value="1"/>
</dbReference>
<dbReference type="InterPro" id="IPR027393">
    <property type="entry name" value="Virus_scaffolding_prot_C"/>
</dbReference>
<dbReference type="PIRSF" id="PIRSF007165">
    <property type="entry name" value="UCP007165"/>
    <property type="match status" value="1"/>
</dbReference>
<dbReference type="Pfam" id="PF08864">
    <property type="entry name" value="UPF0302"/>
    <property type="match status" value="1"/>
</dbReference>
<organism evidence="2 3">
    <name type="scientific">Dolosigranulum pigrum</name>
    <dbReference type="NCBI Taxonomy" id="29394"/>
    <lineage>
        <taxon>Bacteria</taxon>
        <taxon>Bacillati</taxon>
        <taxon>Bacillota</taxon>
        <taxon>Bacilli</taxon>
        <taxon>Lactobacillales</taxon>
        <taxon>Carnobacteriaceae</taxon>
        <taxon>Dolosigranulum</taxon>
    </lineage>
</organism>
<feature type="domain" description="IDEAL" evidence="1">
    <location>
        <begin position="140"/>
        <end position="175"/>
    </location>
</feature>
<accession>A0A1S8KLS6</accession>
<evidence type="ECO:0000313" key="2">
    <source>
        <dbReference type="EMBL" id="OOL80694.1"/>
    </source>
</evidence>
<comment type="caution">
    <text evidence="2">The sequence shown here is derived from an EMBL/GenBank/DDBJ whole genome shotgun (WGS) entry which is preliminary data.</text>
</comment>
<reference evidence="2 3" key="1">
    <citation type="submission" date="2017-01" db="EMBL/GenBank/DDBJ databases">
        <title>Complete Genome Sequence of Dolosigranulum pigrum isolated from a Patient with interstitial lung disease.</title>
        <authorList>
            <person name="Mukhopadhyay R."/>
            <person name="Joaquin J."/>
            <person name="Hogue R."/>
            <person name="Fitzgerald S."/>
            <person name="Jospin G."/>
            <person name="Eisen J.A."/>
            <person name="Chaturvedi V."/>
        </authorList>
    </citation>
    <scope>NUCLEOTIDE SEQUENCE [LARGE SCALE GENOMIC DNA]</scope>
    <source>
        <strain evidence="2 3">15S00348</strain>
    </source>
</reference>
<evidence type="ECO:0000259" key="1">
    <source>
        <dbReference type="SMART" id="SM00914"/>
    </source>
</evidence>
<dbReference type="NCBIfam" id="NF002965">
    <property type="entry name" value="PRK03636.1"/>
    <property type="match status" value="1"/>
</dbReference>
<name>A0A1S8KLS6_9LACT</name>
<dbReference type="Proteomes" id="UP000190409">
    <property type="component" value="Unassembled WGS sequence"/>
</dbReference>
<dbReference type="Pfam" id="PF08858">
    <property type="entry name" value="IDEAL"/>
    <property type="match status" value="1"/>
</dbReference>
<dbReference type="SMART" id="SM00914">
    <property type="entry name" value="IDEAL"/>
    <property type="match status" value="1"/>
</dbReference>
<dbReference type="RefSeq" id="WP_077862229.1">
    <property type="nucleotide sequence ID" value="NZ_CP040414.1"/>
</dbReference>